<keyword evidence="1" id="KW-0472">Membrane</keyword>
<feature type="transmembrane region" description="Helical" evidence="1">
    <location>
        <begin position="50"/>
        <end position="70"/>
    </location>
</feature>
<evidence type="ECO:0000313" key="3">
    <source>
        <dbReference type="EnsemblPlants" id="ORUFI04G02500.1"/>
    </source>
</evidence>
<dbReference type="Pfam" id="PF13968">
    <property type="entry name" value="DUF4220"/>
    <property type="match status" value="1"/>
</dbReference>
<evidence type="ECO:0000313" key="4">
    <source>
        <dbReference type="Proteomes" id="UP000008022"/>
    </source>
</evidence>
<proteinExistence type="predicted"/>
<dbReference type="AlphaFoldDB" id="A0A0E0P544"/>
<dbReference type="STRING" id="4529.A0A0E0P544"/>
<dbReference type="EnsemblPlants" id="ORUFI04G02500.1">
    <property type="protein sequence ID" value="ORUFI04G02500.1"/>
    <property type="gene ID" value="ORUFI04G02500"/>
</dbReference>
<protein>
    <recommendedName>
        <fullName evidence="2">DUF4220 domain-containing protein</fullName>
    </recommendedName>
</protein>
<evidence type="ECO:0000259" key="2">
    <source>
        <dbReference type="Pfam" id="PF13968"/>
    </source>
</evidence>
<evidence type="ECO:0000256" key="1">
    <source>
        <dbReference type="SAM" id="Phobius"/>
    </source>
</evidence>
<reference evidence="4" key="1">
    <citation type="submission" date="2013-06" db="EMBL/GenBank/DDBJ databases">
        <authorList>
            <person name="Zhao Q."/>
        </authorList>
    </citation>
    <scope>NUCLEOTIDE SEQUENCE</scope>
    <source>
        <strain evidence="4">cv. W1943</strain>
    </source>
</reference>
<keyword evidence="1" id="KW-0812">Transmembrane</keyword>
<name>A0A0E0P544_ORYRU</name>
<dbReference type="HOGENOM" id="CLU_1386188_0_0_1"/>
<feature type="transmembrane region" description="Helical" evidence="1">
    <location>
        <begin position="109"/>
        <end position="128"/>
    </location>
</feature>
<dbReference type="Proteomes" id="UP000008022">
    <property type="component" value="Unassembled WGS sequence"/>
</dbReference>
<keyword evidence="4" id="KW-1185">Reference proteome</keyword>
<keyword evidence="1" id="KW-1133">Transmembrane helix</keyword>
<dbReference type="PANTHER" id="PTHR31325">
    <property type="entry name" value="OS01G0798800 PROTEIN-RELATED"/>
    <property type="match status" value="1"/>
</dbReference>
<accession>A0A0E0P544</accession>
<reference evidence="3" key="2">
    <citation type="submission" date="2015-06" db="UniProtKB">
        <authorList>
            <consortium name="EnsemblPlants"/>
        </authorList>
    </citation>
    <scope>IDENTIFICATION</scope>
</reference>
<organism evidence="3 4">
    <name type="scientific">Oryza rufipogon</name>
    <name type="common">Brownbeard rice</name>
    <name type="synonym">Asian wild rice</name>
    <dbReference type="NCBI Taxonomy" id="4529"/>
    <lineage>
        <taxon>Eukaryota</taxon>
        <taxon>Viridiplantae</taxon>
        <taxon>Streptophyta</taxon>
        <taxon>Embryophyta</taxon>
        <taxon>Tracheophyta</taxon>
        <taxon>Spermatophyta</taxon>
        <taxon>Magnoliopsida</taxon>
        <taxon>Liliopsida</taxon>
        <taxon>Poales</taxon>
        <taxon>Poaceae</taxon>
        <taxon>BOP clade</taxon>
        <taxon>Oryzoideae</taxon>
        <taxon>Oryzeae</taxon>
        <taxon>Oryzinae</taxon>
        <taxon>Oryza</taxon>
    </lineage>
</organism>
<feature type="domain" description="DUF4220" evidence="2">
    <location>
        <begin position="5"/>
        <end position="134"/>
    </location>
</feature>
<dbReference type="InterPro" id="IPR025315">
    <property type="entry name" value="DUF4220"/>
</dbReference>
<sequence length="197" mass="22038">MDKTEAEITRKLINQIRNPQQPMVMWKVMEMELSLLYDILYTKAAVIHTWIGYLIRAMTPVAIVSSFLLFHFSDSKDGQNVVDITVTYILLGGALMMEMTSLLSALGSSWALAFLCAIPWSSLRHAVLCAGRWHRLRRAVVTLRQVVMAMTGGFLGRSRKFGVKVHGIYTSIDPLISVGSKQPSVPILEPAQQLPHL</sequence>
<dbReference type="Gramene" id="ORUFI04G02500.1">
    <property type="protein sequence ID" value="ORUFI04G02500.1"/>
    <property type="gene ID" value="ORUFI04G02500"/>
</dbReference>